<keyword evidence="3" id="KW-0285">Flavoprotein</keyword>
<comment type="similarity">
    <text evidence="2">Belongs to the acyl-CoA dehydrogenase family.</text>
</comment>
<reference evidence="8 9" key="1">
    <citation type="submission" date="2018-05" db="EMBL/GenBank/DDBJ databases">
        <title>Genomic Encyclopedia of Type Strains, Phase IV (KMG-V): Genome sequencing to study the core and pangenomes of soil and plant-associated prokaryotes.</title>
        <authorList>
            <person name="Whitman W."/>
        </authorList>
    </citation>
    <scope>NUCLEOTIDE SEQUENCE [LARGE SCALE GENOMIC DNA]</scope>
    <source>
        <strain evidence="8 9">SCZa-39</strain>
    </source>
</reference>
<name>A0ABX5KDW8_9BURK</name>
<dbReference type="SUPFAM" id="SSF56645">
    <property type="entry name" value="Acyl-CoA dehydrogenase NM domain-like"/>
    <property type="match status" value="1"/>
</dbReference>
<evidence type="ECO:0000256" key="2">
    <source>
        <dbReference type="ARBA" id="ARBA00009347"/>
    </source>
</evidence>
<evidence type="ECO:0000256" key="5">
    <source>
        <dbReference type="ARBA" id="ARBA00023002"/>
    </source>
</evidence>
<dbReference type="InterPro" id="IPR037069">
    <property type="entry name" value="AcylCoA_DH/ox_N_sf"/>
</dbReference>
<dbReference type="Gene3D" id="1.10.540.10">
    <property type="entry name" value="Acyl-CoA dehydrogenase/oxidase, N-terminal domain"/>
    <property type="match status" value="1"/>
</dbReference>
<evidence type="ECO:0000313" key="8">
    <source>
        <dbReference type="EMBL" id="PVX75643.1"/>
    </source>
</evidence>
<gene>
    <name evidence="8" type="ORF">C7402_11755</name>
</gene>
<comment type="caution">
    <text evidence="8">The sequence shown here is derived from an EMBL/GenBank/DDBJ whole genome shotgun (WGS) entry which is preliminary data.</text>
</comment>
<sequence>MQTSLDPESKSLIEQTLRRFLADCYDPAARLERLAADAVDYREHWATLAHLGVLALAFDEDHGGPGASPRDLADAVRVLAPGLILEPFVQTAIVAGRVLAAGADAATRAACVERLVEGSRVTVLAGGRDARCDRLRCERTADGLRLIGSLRVVPYAAQADEWLIVADDAQGKPVIVRVDAARSHAKLSGYRLMDGRPAADLVFDDEHVERGGLWLEGEAAQRAVDGARLDAVNVLCAEAVGVMESLIAVTGEYLRTRVQFGAPLATYQALQHRYVDMYMAYIESSAISREYADALGAEDREARARLAFSAALVVARAARLVGHEAIQMHGGIGVTDELMVSHGNARLAVITSMLRDWRPEWKS</sequence>
<protein>
    <recommendedName>
        <fullName evidence="10">Alkylation response protein AidB-like acyl-CoA dehydrogenase</fullName>
    </recommendedName>
</protein>
<dbReference type="Proteomes" id="UP000245712">
    <property type="component" value="Unassembled WGS sequence"/>
</dbReference>
<evidence type="ECO:0000259" key="7">
    <source>
        <dbReference type="Pfam" id="PF02771"/>
    </source>
</evidence>
<dbReference type="RefSeq" id="WP_116613343.1">
    <property type="nucleotide sequence ID" value="NZ_QEOB01000017.1"/>
</dbReference>
<dbReference type="Gene3D" id="2.40.110.10">
    <property type="entry name" value="Butyryl-CoA Dehydrogenase, subunit A, domain 2"/>
    <property type="match status" value="1"/>
</dbReference>
<keyword evidence="4" id="KW-0274">FAD</keyword>
<dbReference type="Pfam" id="PF02771">
    <property type="entry name" value="Acyl-CoA_dh_N"/>
    <property type="match status" value="1"/>
</dbReference>
<dbReference type="InterPro" id="IPR013786">
    <property type="entry name" value="AcylCoA_DH/ox_N"/>
</dbReference>
<keyword evidence="9" id="KW-1185">Reference proteome</keyword>
<evidence type="ECO:0000313" key="9">
    <source>
        <dbReference type="Proteomes" id="UP000245712"/>
    </source>
</evidence>
<dbReference type="Pfam" id="PF00441">
    <property type="entry name" value="Acyl-CoA_dh_1"/>
    <property type="match status" value="1"/>
</dbReference>
<dbReference type="InterPro" id="IPR009075">
    <property type="entry name" value="AcylCo_DH/oxidase_C"/>
</dbReference>
<feature type="domain" description="Acyl-CoA dehydrogenase/oxidase C-terminal" evidence="6">
    <location>
        <begin position="235"/>
        <end position="342"/>
    </location>
</feature>
<dbReference type="PANTHER" id="PTHR43884">
    <property type="entry name" value="ACYL-COA DEHYDROGENASE"/>
    <property type="match status" value="1"/>
</dbReference>
<dbReference type="InterPro" id="IPR046373">
    <property type="entry name" value="Acyl-CoA_Oxase/DH_mid-dom_sf"/>
</dbReference>
<evidence type="ECO:0000256" key="1">
    <source>
        <dbReference type="ARBA" id="ARBA00001974"/>
    </source>
</evidence>
<dbReference type="Gene3D" id="1.20.140.10">
    <property type="entry name" value="Butyryl-CoA Dehydrogenase, subunit A, domain 3"/>
    <property type="match status" value="1"/>
</dbReference>
<keyword evidence="5" id="KW-0560">Oxidoreductase</keyword>
<accession>A0ABX5KDW8</accession>
<organism evidence="8 9">
    <name type="scientific">Paraburkholderia unamae</name>
    <dbReference type="NCBI Taxonomy" id="219649"/>
    <lineage>
        <taxon>Bacteria</taxon>
        <taxon>Pseudomonadati</taxon>
        <taxon>Pseudomonadota</taxon>
        <taxon>Betaproteobacteria</taxon>
        <taxon>Burkholderiales</taxon>
        <taxon>Burkholderiaceae</taxon>
        <taxon>Paraburkholderia</taxon>
    </lineage>
</organism>
<feature type="domain" description="Acyl-CoA dehydrogenase/oxidase N-terminal" evidence="7">
    <location>
        <begin position="8"/>
        <end position="118"/>
    </location>
</feature>
<evidence type="ECO:0008006" key="10">
    <source>
        <dbReference type="Google" id="ProtNLM"/>
    </source>
</evidence>
<evidence type="ECO:0000259" key="6">
    <source>
        <dbReference type="Pfam" id="PF00441"/>
    </source>
</evidence>
<dbReference type="InterPro" id="IPR036250">
    <property type="entry name" value="AcylCo_DH-like_C"/>
</dbReference>
<dbReference type="SUPFAM" id="SSF47203">
    <property type="entry name" value="Acyl-CoA dehydrogenase C-terminal domain-like"/>
    <property type="match status" value="1"/>
</dbReference>
<proteinExistence type="inferred from homology"/>
<evidence type="ECO:0000256" key="4">
    <source>
        <dbReference type="ARBA" id="ARBA00022827"/>
    </source>
</evidence>
<evidence type="ECO:0000256" key="3">
    <source>
        <dbReference type="ARBA" id="ARBA00022630"/>
    </source>
</evidence>
<dbReference type="PANTHER" id="PTHR43884:SF20">
    <property type="entry name" value="ACYL-COA DEHYDROGENASE FADE28"/>
    <property type="match status" value="1"/>
</dbReference>
<comment type="cofactor">
    <cofactor evidence="1">
        <name>FAD</name>
        <dbReference type="ChEBI" id="CHEBI:57692"/>
    </cofactor>
</comment>
<dbReference type="EMBL" id="QEOB01000017">
    <property type="protein sequence ID" value="PVX75643.1"/>
    <property type="molecule type" value="Genomic_DNA"/>
</dbReference>
<dbReference type="InterPro" id="IPR009100">
    <property type="entry name" value="AcylCoA_DH/oxidase_NM_dom_sf"/>
</dbReference>